<reference evidence="1" key="1">
    <citation type="submission" date="2018-05" db="EMBL/GenBank/DDBJ databases">
        <authorList>
            <person name="Lanie J.A."/>
            <person name="Ng W.-L."/>
            <person name="Kazmierczak K.M."/>
            <person name="Andrzejewski T.M."/>
            <person name="Davidsen T.M."/>
            <person name="Wayne K.J."/>
            <person name="Tettelin H."/>
            <person name="Glass J.I."/>
            <person name="Rusch D."/>
            <person name="Podicherti R."/>
            <person name="Tsui H.-C.T."/>
            <person name="Winkler M.E."/>
        </authorList>
    </citation>
    <scope>NUCLEOTIDE SEQUENCE</scope>
</reference>
<sequence>MEEIKDNPGLNAPFRLPLDQPEVKEMLDDLKDYPPESIEWFNYYPGVDFNVRVVKEFSDLVNKECVRAWISKINPGK</sequence>
<evidence type="ECO:0000313" key="1">
    <source>
        <dbReference type="EMBL" id="SVA24027.1"/>
    </source>
</evidence>
<name>A0A381U9G7_9ZZZZ</name>
<protein>
    <submittedName>
        <fullName evidence="1">Uncharacterized protein</fullName>
    </submittedName>
</protein>
<organism evidence="1">
    <name type="scientific">marine metagenome</name>
    <dbReference type="NCBI Taxonomy" id="408172"/>
    <lineage>
        <taxon>unclassified sequences</taxon>
        <taxon>metagenomes</taxon>
        <taxon>ecological metagenomes</taxon>
    </lineage>
</organism>
<dbReference type="EMBL" id="UINC01005863">
    <property type="protein sequence ID" value="SVA24027.1"/>
    <property type="molecule type" value="Genomic_DNA"/>
</dbReference>
<gene>
    <name evidence="1" type="ORF">METZ01_LOCUS76881</name>
</gene>
<feature type="non-terminal residue" evidence="1">
    <location>
        <position position="77"/>
    </location>
</feature>
<proteinExistence type="predicted"/>
<accession>A0A381U9G7</accession>
<dbReference type="AlphaFoldDB" id="A0A381U9G7"/>